<gene>
    <name evidence="1" type="ORF">LMANV2_470098</name>
</gene>
<name>A0AAQ1P050_LEPIR</name>
<evidence type="ECO:0000313" key="1">
    <source>
        <dbReference type="EMBL" id="SOR62490.1"/>
    </source>
</evidence>
<evidence type="ECO:0000313" key="2">
    <source>
        <dbReference type="Proteomes" id="UP000234460"/>
    </source>
</evidence>
<sequence length="38" mass="4686">MVYFLNFKQTLSLINTVSFKYVGINLYYNYRLFLNVVW</sequence>
<dbReference type="Proteomes" id="UP000234460">
    <property type="component" value="Chromosome LMANV2"/>
</dbReference>
<dbReference type="EMBL" id="OEJX01000042">
    <property type="protein sequence ID" value="SOR62490.1"/>
    <property type="molecule type" value="Genomic_DNA"/>
</dbReference>
<protein>
    <submittedName>
        <fullName evidence="1">Uncharacterized protein</fullName>
    </submittedName>
</protein>
<comment type="caution">
    <text evidence="1">The sequence shown here is derived from an EMBL/GenBank/DDBJ whole genome shotgun (WGS) entry which is preliminary data.</text>
</comment>
<accession>A0AAQ1P050</accession>
<dbReference type="AlphaFoldDB" id="A0AAQ1P050"/>
<organism evidence="1 2">
    <name type="scientific">Leptospira interrogans serovar Manilae</name>
    <dbReference type="NCBI Taxonomy" id="214675"/>
    <lineage>
        <taxon>Bacteria</taxon>
        <taxon>Pseudomonadati</taxon>
        <taxon>Spirochaetota</taxon>
        <taxon>Spirochaetia</taxon>
        <taxon>Leptospirales</taxon>
        <taxon>Leptospiraceae</taxon>
        <taxon>Leptospira</taxon>
    </lineage>
</organism>
<reference evidence="1 2" key="1">
    <citation type="submission" date="2017-11" db="EMBL/GenBank/DDBJ databases">
        <authorList>
            <person name="Lechat P."/>
        </authorList>
    </citation>
    <scope>NUCLEOTIDE SEQUENCE [LARGE SCALE GENOMIC DNA]</scope>
    <source>
        <strain evidence="1">L495</strain>
    </source>
</reference>
<proteinExistence type="predicted"/>